<keyword evidence="1" id="KW-0732">Signal</keyword>
<dbReference type="Proteomes" id="UP000480410">
    <property type="component" value="Unassembled WGS sequence"/>
</dbReference>
<dbReference type="Gene3D" id="1.10.150.280">
    <property type="entry name" value="AF1531-like domain"/>
    <property type="match status" value="1"/>
</dbReference>
<dbReference type="Proteomes" id="UP000482634">
    <property type="component" value="Unassembled WGS sequence"/>
</dbReference>
<gene>
    <name evidence="2" type="ORF">G3435_05150</name>
    <name evidence="3" type="ORF">G3436_09005</name>
</gene>
<dbReference type="PANTHER" id="PTHR21180:SF32">
    <property type="entry name" value="ENDONUCLEASE_EXONUCLEASE_PHOSPHATASE FAMILY DOMAIN-CONTAINING PROTEIN 1"/>
    <property type="match status" value="1"/>
</dbReference>
<dbReference type="RefSeq" id="WP_163943775.1">
    <property type="nucleotide sequence ID" value="NZ_JAAHBU010000106.1"/>
</dbReference>
<dbReference type="InterPro" id="IPR010994">
    <property type="entry name" value="RuvA_2-like"/>
</dbReference>
<name>A0A6B3NUC8_9PSED</name>
<proteinExistence type="predicted"/>
<evidence type="ECO:0000313" key="4">
    <source>
        <dbReference type="Proteomes" id="UP000480410"/>
    </source>
</evidence>
<protein>
    <submittedName>
        <fullName evidence="3">Helix-hairpin-helix domain-containing protein</fullName>
    </submittedName>
</protein>
<feature type="chain" id="PRO_5044630412" evidence="1">
    <location>
        <begin position="24"/>
        <end position="108"/>
    </location>
</feature>
<dbReference type="PANTHER" id="PTHR21180">
    <property type="entry name" value="ENDONUCLEASE/EXONUCLEASE/PHOSPHATASE FAMILY DOMAIN-CONTAINING PROTEIN 1"/>
    <property type="match status" value="1"/>
</dbReference>
<dbReference type="InterPro" id="IPR051675">
    <property type="entry name" value="Endo/Exo/Phosphatase_dom_1"/>
</dbReference>
<feature type="signal peptide" evidence="1">
    <location>
        <begin position="1"/>
        <end position="23"/>
    </location>
</feature>
<evidence type="ECO:0000313" key="3">
    <source>
        <dbReference type="EMBL" id="NER64008.1"/>
    </source>
</evidence>
<accession>A0A6M0D1B1</accession>
<dbReference type="EMBL" id="JAAHBU010000106">
    <property type="protein sequence ID" value="NER64008.1"/>
    <property type="molecule type" value="Genomic_DNA"/>
</dbReference>
<dbReference type="SUPFAM" id="SSF47781">
    <property type="entry name" value="RuvA domain 2-like"/>
    <property type="match status" value="1"/>
</dbReference>
<organism evidence="3 5">
    <name type="scientific">Pseudomonas brassicae</name>
    <dbReference type="NCBI Taxonomy" id="2708063"/>
    <lineage>
        <taxon>Bacteria</taxon>
        <taxon>Pseudomonadati</taxon>
        <taxon>Pseudomonadota</taxon>
        <taxon>Gammaproteobacteria</taxon>
        <taxon>Pseudomonadales</taxon>
        <taxon>Pseudomonadaceae</taxon>
        <taxon>Pseudomonas</taxon>
    </lineage>
</organism>
<dbReference type="NCBIfam" id="TIGR00426">
    <property type="entry name" value="competence protein ComEA helix-hairpin-helix repeat region"/>
    <property type="match status" value="1"/>
</dbReference>
<dbReference type="AlphaFoldDB" id="A0A6B3NUC8"/>
<dbReference type="InterPro" id="IPR004509">
    <property type="entry name" value="Competence_ComEA_HhH"/>
</dbReference>
<dbReference type="GO" id="GO:0015628">
    <property type="term" value="P:protein secretion by the type II secretion system"/>
    <property type="evidence" value="ECO:0007669"/>
    <property type="project" value="TreeGrafter"/>
</dbReference>
<comment type="caution">
    <text evidence="3">The sequence shown here is derived from an EMBL/GenBank/DDBJ whole genome shotgun (WGS) entry which is preliminary data.</text>
</comment>
<reference evidence="4 5" key="1">
    <citation type="submission" date="2020-02" db="EMBL/GenBank/DDBJ databases">
        <title>Broccoli isolated Pseudomonas sp.</title>
        <authorList>
            <person name="Fujikawa T."/>
            <person name="Sawada H."/>
        </authorList>
    </citation>
    <scope>NUCLEOTIDE SEQUENCE [LARGE SCALE GENOMIC DNA]</scope>
    <source>
        <strain evidence="3 5">MAFF212427</strain>
        <strain evidence="2 4">MAFF212428</strain>
    </source>
</reference>
<dbReference type="GO" id="GO:0015627">
    <property type="term" value="C:type II protein secretion system complex"/>
    <property type="evidence" value="ECO:0007669"/>
    <property type="project" value="TreeGrafter"/>
</dbReference>
<evidence type="ECO:0000313" key="5">
    <source>
        <dbReference type="Proteomes" id="UP000482634"/>
    </source>
</evidence>
<keyword evidence="5" id="KW-1185">Reference proteome</keyword>
<evidence type="ECO:0000256" key="1">
    <source>
        <dbReference type="SAM" id="SignalP"/>
    </source>
</evidence>
<dbReference type="EMBL" id="JAAHBV010000088">
    <property type="protein sequence ID" value="NER59540.1"/>
    <property type="molecule type" value="Genomic_DNA"/>
</dbReference>
<accession>A0A6B3NUC8</accession>
<sequence>MRNTFLVSLLLALLSAFSLPSLAAAGKAGGDLPTTAVSAEVGAGTVNLNSADATTLQASLAGIGKAKAEAIVAYREANGAFASVDELLEVKGIGQALIERNREKLTVK</sequence>
<evidence type="ECO:0000313" key="2">
    <source>
        <dbReference type="EMBL" id="NER59540.1"/>
    </source>
</evidence>
<dbReference type="Pfam" id="PF12836">
    <property type="entry name" value="HHH_3"/>
    <property type="match status" value="1"/>
</dbReference>